<evidence type="ECO:0000313" key="2">
    <source>
        <dbReference type="EMBL" id="SCU96130.1"/>
    </source>
</evidence>
<dbReference type="InterPro" id="IPR002634">
    <property type="entry name" value="BolA"/>
</dbReference>
<name>A0A1G4JYA2_9SACH</name>
<accession>A0A1G4JYA2</accession>
<dbReference type="GO" id="GO:0005759">
    <property type="term" value="C:mitochondrial matrix"/>
    <property type="evidence" value="ECO:0007669"/>
    <property type="project" value="TreeGrafter"/>
</dbReference>
<dbReference type="PIRSF" id="PIRSF003113">
    <property type="entry name" value="BolA"/>
    <property type="match status" value="1"/>
</dbReference>
<gene>
    <name evidence="2" type="ORF">LAMI_0F05314G</name>
</gene>
<comment type="similarity">
    <text evidence="1">Belongs to the BolA/IbaG family.</text>
</comment>
<dbReference type="STRING" id="1230905.A0A1G4JYA2"/>
<dbReference type="OrthoDB" id="411584at2759"/>
<dbReference type="Pfam" id="PF01722">
    <property type="entry name" value="BolA"/>
    <property type="match status" value="1"/>
</dbReference>
<dbReference type="Proteomes" id="UP000191024">
    <property type="component" value="Chromosome F"/>
</dbReference>
<proteinExistence type="inferred from homology"/>
<protein>
    <submittedName>
        <fullName evidence="2">LAMI_0F05314g1_1</fullName>
    </submittedName>
</protein>
<dbReference type="PANTHER" id="PTHR46230">
    <property type="match status" value="1"/>
</dbReference>
<dbReference type="InterPro" id="IPR036065">
    <property type="entry name" value="BolA-like_sf"/>
</dbReference>
<dbReference type="Gene3D" id="3.30.300.90">
    <property type="entry name" value="BolA-like"/>
    <property type="match status" value="1"/>
</dbReference>
<organism evidence="2 3">
    <name type="scientific">Lachancea mirantina</name>
    <dbReference type="NCBI Taxonomy" id="1230905"/>
    <lineage>
        <taxon>Eukaryota</taxon>
        <taxon>Fungi</taxon>
        <taxon>Dikarya</taxon>
        <taxon>Ascomycota</taxon>
        <taxon>Saccharomycotina</taxon>
        <taxon>Saccharomycetes</taxon>
        <taxon>Saccharomycetales</taxon>
        <taxon>Saccharomycetaceae</taxon>
        <taxon>Lachancea</taxon>
    </lineage>
</organism>
<dbReference type="SUPFAM" id="SSF82657">
    <property type="entry name" value="BolA-like"/>
    <property type="match status" value="1"/>
</dbReference>
<reference evidence="3" key="1">
    <citation type="submission" date="2016-03" db="EMBL/GenBank/DDBJ databases">
        <authorList>
            <person name="Devillers H."/>
        </authorList>
    </citation>
    <scope>NUCLEOTIDE SEQUENCE [LARGE SCALE GENOMIC DNA]</scope>
</reference>
<dbReference type="AlphaFoldDB" id="A0A1G4JYA2"/>
<dbReference type="GO" id="GO:0044572">
    <property type="term" value="P:[4Fe-4S] cluster assembly"/>
    <property type="evidence" value="ECO:0007669"/>
    <property type="project" value="TreeGrafter"/>
</dbReference>
<sequence>MIKSAFRYMSVAANRATEGPVATSISNKIRTSFPDLKHYAIYNDSYKHAGHRGMAEADNRTESHFRVEIVSDKFKGLTLPKRHRLVYTLLGEEFENGLHALQLTTRTVEEQIKKTKA</sequence>
<dbReference type="PANTHER" id="PTHR46230:SF7">
    <property type="entry name" value="BOLA-LIKE PROTEIN 1"/>
    <property type="match status" value="1"/>
</dbReference>
<dbReference type="EMBL" id="LT598467">
    <property type="protein sequence ID" value="SCU96130.1"/>
    <property type="molecule type" value="Genomic_DNA"/>
</dbReference>
<evidence type="ECO:0000256" key="1">
    <source>
        <dbReference type="RuleBase" id="RU003860"/>
    </source>
</evidence>
<keyword evidence="3" id="KW-1185">Reference proteome</keyword>
<evidence type="ECO:0000313" key="3">
    <source>
        <dbReference type="Proteomes" id="UP000191024"/>
    </source>
</evidence>